<dbReference type="Proteomes" id="UP000009168">
    <property type="component" value="Unassembled WGS sequence"/>
</dbReference>
<protein>
    <submittedName>
        <fullName evidence="4">PX domain protein</fullName>
    </submittedName>
</protein>
<gene>
    <name evidence="4" type="ORF">TTHERM_00313750</name>
</gene>
<feature type="transmembrane region" description="Helical" evidence="2">
    <location>
        <begin position="93"/>
        <end position="115"/>
    </location>
</feature>
<name>Q22KA6_TETTS</name>
<dbReference type="Pfam" id="PF00787">
    <property type="entry name" value="PX"/>
    <property type="match status" value="1"/>
</dbReference>
<feature type="domain" description="PX" evidence="3">
    <location>
        <begin position="315"/>
        <end position="453"/>
    </location>
</feature>
<feature type="compositionally biased region" description="Polar residues" evidence="1">
    <location>
        <begin position="431"/>
        <end position="444"/>
    </location>
</feature>
<dbReference type="KEGG" id="tet:TTHERM_00313750"/>
<dbReference type="RefSeq" id="XP_001033556.2">
    <property type="nucleotide sequence ID" value="XM_001033556.2"/>
</dbReference>
<evidence type="ECO:0000256" key="1">
    <source>
        <dbReference type="SAM" id="MobiDB-lite"/>
    </source>
</evidence>
<proteinExistence type="predicted"/>
<accession>Q22KA6</accession>
<feature type="transmembrane region" description="Helical" evidence="2">
    <location>
        <begin position="127"/>
        <end position="145"/>
    </location>
</feature>
<dbReference type="HOGENOM" id="CLU_583303_0_0_1"/>
<evidence type="ECO:0000256" key="2">
    <source>
        <dbReference type="SAM" id="Phobius"/>
    </source>
</evidence>
<keyword evidence="5" id="KW-1185">Reference proteome</keyword>
<dbReference type="InterPro" id="IPR036871">
    <property type="entry name" value="PX_dom_sf"/>
</dbReference>
<feature type="region of interest" description="Disordered" evidence="1">
    <location>
        <begin position="422"/>
        <end position="459"/>
    </location>
</feature>
<dbReference type="InterPro" id="IPR001683">
    <property type="entry name" value="PX_dom"/>
</dbReference>
<dbReference type="GO" id="GO:0035091">
    <property type="term" value="F:phosphatidylinositol binding"/>
    <property type="evidence" value="ECO:0007669"/>
    <property type="project" value="InterPro"/>
</dbReference>
<dbReference type="PROSITE" id="PS50195">
    <property type="entry name" value="PX"/>
    <property type="match status" value="1"/>
</dbReference>
<keyword evidence="2" id="KW-0472">Membrane</keyword>
<keyword evidence="2" id="KW-0812">Transmembrane</keyword>
<evidence type="ECO:0000259" key="3">
    <source>
        <dbReference type="PROSITE" id="PS50195"/>
    </source>
</evidence>
<dbReference type="InParanoid" id="Q22KA6"/>
<dbReference type="GeneID" id="7831010"/>
<evidence type="ECO:0000313" key="4">
    <source>
        <dbReference type="EMBL" id="EAR85893.2"/>
    </source>
</evidence>
<dbReference type="Gene3D" id="3.30.1520.10">
    <property type="entry name" value="Phox-like domain"/>
    <property type="match status" value="1"/>
</dbReference>
<feature type="region of interest" description="Disordered" evidence="1">
    <location>
        <begin position="199"/>
        <end position="224"/>
    </location>
</feature>
<feature type="transmembrane region" description="Helical" evidence="2">
    <location>
        <begin position="157"/>
        <end position="175"/>
    </location>
</feature>
<feature type="transmembrane region" description="Helical" evidence="2">
    <location>
        <begin position="15"/>
        <end position="33"/>
    </location>
</feature>
<dbReference type="eggNOG" id="KOG2101">
    <property type="taxonomic scope" value="Eukaryota"/>
</dbReference>
<feature type="transmembrane region" description="Helical" evidence="2">
    <location>
        <begin position="63"/>
        <end position="87"/>
    </location>
</feature>
<dbReference type="AlphaFoldDB" id="Q22KA6"/>
<dbReference type="CDD" id="cd06093">
    <property type="entry name" value="PX_domain"/>
    <property type="match status" value="1"/>
</dbReference>
<reference evidence="5" key="1">
    <citation type="journal article" date="2006" name="PLoS Biol.">
        <title>Macronuclear genome sequence of the ciliate Tetrahymena thermophila, a model eukaryote.</title>
        <authorList>
            <person name="Eisen J.A."/>
            <person name="Coyne R.S."/>
            <person name="Wu M."/>
            <person name="Wu D."/>
            <person name="Thiagarajan M."/>
            <person name="Wortman J.R."/>
            <person name="Badger J.H."/>
            <person name="Ren Q."/>
            <person name="Amedeo P."/>
            <person name="Jones K.M."/>
            <person name="Tallon L.J."/>
            <person name="Delcher A.L."/>
            <person name="Salzberg S.L."/>
            <person name="Silva J.C."/>
            <person name="Haas B.J."/>
            <person name="Majoros W.H."/>
            <person name="Farzad M."/>
            <person name="Carlton J.M."/>
            <person name="Smith R.K. Jr."/>
            <person name="Garg J."/>
            <person name="Pearlman R.E."/>
            <person name="Karrer K.M."/>
            <person name="Sun L."/>
            <person name="Manning G."/>
            <person name="Elde N.C."/>
            <person name="Turkewitz A.P."/>
            <person name="Asai D.J."/>
            <person name="Wilkes D.E."/>
            <person name="Wang Y."/>
            <person name="Cai H."/>
            <person name="Collins K."/>
            <person name="Stewart B.A."/>
            <person name="Lee S.R."/>
            <person name="Wilamowska K."/>
            <person name="Weinberg Z."/>
            <person name="Ruzzo W.L."/>
            <person name="Wloga D."/>
            <person name="Gaertig J."/>
            <person name="Frankel J."/>
            <person name="Tsao C.-C."/>
            <person name="Gorovsky M.A."/>
            <person name="Keeling P.J."/>
            <person name="Waller R.F."/>
            <person name="Patron N.J."/>
            <person name="Cherry J.M."/>
            <person name="Stover N.A."/>
            <person name="Krieger C.J."/>
            <person name="del Toro C."/>
            <person name="Ryder H.F."/>
            <person name="Williamson S.C."/>
            <person name="Barbeau R.A."/>
            <person name="Hamilton E.P."/>
            <person name="Orias E."/>
        </authorList>
    </citation>
    <scope>NUCLEOTIDE SEQUENCE [LARGE SCALE GENOMIC DNA]</scope>
    <source>
        <strain evidence="5">SB210</strain>
    </source>
</reference>
<keyword evidence="2" id="KW-1133">Transmembrane helix</keyword>
<evidence type="ECO:0000313" key="5">
    <source>
        <dbReference type="Proteomes" id="UP000009168"/>
    </source>
</evidence>
<feature type="region of interest" description="Disordered" evidence="1">
    <location>
        <begin position="241"/>
        <end position="292"/>
    </location>
</feature>
<dbReference type="SMART" id="SM00312">
    <property type="entry name" value="PX"/>
    <property type="match status" value="1"/>
</dbReference>
<organism evidence="4 5">
    <name type="scientific">Tetrahymena thermophila (strain SB210)</name>
    <dbReference type="NCBI Taxonomy" id="312017"/>
    <lineage>
        <taxon>Eukaryota</taxon>
        <taxon>Sar</taxon>
        <taxon>Alveolata</taxon>
        <taxon>Ciliophora</taxon>
        <taxon>Intramacronucleata</taxon>
        <taxon>Oligohymenophorea</taxon>
        <taxon>Hymenostomatida</taxon>
        <taxon>Tetrahymenina</taxon>
        <taxon>Tetrahymenidae</taxon>
        <taxon>Tetrahymena</taxon>
    </lineage>
</organism>
<dbReference type="SUPFAM" id="SSF64268">
    <property type="entry name" value="PX domain"/>
    <property type="match status" value="1"/>
</dbReference>
<dbReference type="EMBL" id="GG662498">
    <property type="protein sequence ID" value="EAR85893.2"/>
    <property type="molecule type" value="Genomic_DNA"/>
</dbReference>
<sequence length="483" mass="55522">MIFGCYCLEGVADCAVMLASSAIVILNTIYLLLSMLKGIKNRRSSSVRSSIKQIRGAERKMCYCFKIFGTVFLLFISVAQLLVWVIINNSQQSIILIQMFAVNIISCAIWIFALILDKKYKGYTQPLTLINMLINLICNICVALLGSRNSLDNQDDAAFYLYLGFIAVSGIYQVYMKVYQRDFEQISLDDIDSKKSSTFSIENQRKTTSNNTAGEPTGIDGNQSSLQDKLLSEEENYEQVKIGKANSKSGNSENIKKGKSNNDANKQKNKIQNPEQYDEKNHVKSQNQQSNEDAIIKYAEGNCIEEEETKICKYRIENIRIEKFLETIKYSKKTIIYEIKCTYKGKIYSVKRSFREFGALNSQMKQKYKDQRLPPFPQKKAQNSILTYNDLEERKKQLSQYLQSLNQVCEPEELIVFMTQTDQQPTSPTQYHQQQQMRNGQKKSSFGEEHNQTFNSSQSNNYNVPEIIWEEEEELNVSVCSKD</sequence>